<comment type="caution">
    <text evidence="1">The sequence shown here is derived from an EMBL/GenBank/DDBJ whole genome shotgun (WGS) entry which is preliminary data.</text>
</comment>
<proteinExistence type="predicted"/>
<reference evidence="1" key="1">
    <citation type="submission" date="2018-12" db="EMBL/GenBank/DDBJ databases">
        <authorList>
            <person name="Syme R.A."/>
            <person name="Farfan-Caceres L."/>
            <person name="Lichtenzveig J."/>
        </authorList>
    </citation>
    <scope>NUCLEOTIDE SEQUENCE</scope>
    <source>
        <strain evidence="1">Al4</strain>
    </source>
</reference>
<dbReference type="EMBL" id="RZGK01000016">
    <property type="protein sequence ID" value="KAF9693308.1"/>
    <property type="molecule type" value="Genomic_DNA"/>
</dbReference>
<dbReference type="AlphaFoldDB" id="A0A8H7MFP8"/>
<evidence type="ECO:0000313" key="1">
    <source>
        <dbReference type="EMBL" id="KAF9693308.1"/>
    </source>
</evidence>
<reference evidence="1" key="2">
    <citation type="submission" date="2020-09" db="EMBL/GenBank/DDBJ databases">
        <title>Reference genome assembly for Australian Ascochyta lentis isolate Al4.</title>
        <authorList>
            <person name="Lee R.C."/>
            <person name="Farfan-Caceres L.M."/>
            <person name="Debler J.W."/>
            <person name="Williams A.H."/>
            <person name="Henares B.M."/>
        </authorList>
    </citation>
    <scope>NUCLEOTIDE SEQUENCE</scope>
    <source>
        <strain evidence="1">Al4</strain>
    </source>
</reference>
<organism evidence="1 2">
    <name type="scientific">Ascochyta lentis</name>
    <dbReference type="NCBI Taxonomy" id="205686"/>
    <lineage>
        <taxon>Eukaryota</taxon>
        <taxon>Fungi</taxon>
        <taxon>Dikarya</taxon>
        <taxon>Ascomycota</taxon>
        <taxon>Pezizomycotina</taxon>
        <taxon>Dothideomycetes</taxon>
        <taxon>Pleosporomycetidae</taxon>
        <taxon>Pleosporales</taxon>
        <taxon>Pleosporineae</taxon>
        <taxon>Didymellaceae</taxon>
        <taxon>Ascochyta</taxon>
    </lineage>
</organism>
<accession>A0A8H7MFP8</accession>
<name>A0A8H7MFP8_9PLEO</name>
<keyword evidence="2" id="KW-1185">Reference proteome</keyword>
<evidence type="ECO:0000313" key="2">
    <source>
        <dbReference type="Proteomes" id="UP000651452"/>
    </source>
</evidence>
<dbReference type="Proteomes" id="UP000651452">
    <property type="component" value="Unassembled WGS sequence"/>
</dbReference>
<protein>
    <submittedName>
        <fullName evidence="1">Uncharacterized protein</fullName>
    </submittedName>
</protein>
<sequence>MGKYTPLQPEAVSSFVQLAVAAHLQNVTDLNLAKSHLGKTESTHDTMNVDMDLDLDLDLDMDVDVDVDVIPSSSAGGYLAVKGSVNDNISIGLPLDASLKLKPFSPLQVQCI</sequence>
<gene>
    <name evidence="1" type="ORF">EKO04_008872</name>
</gene>